<sequence>MNSFEVEPGRRIIKMCRKRKEGMREPHLQKWWEQRKACSQRAFRTPCLSSNDLKLLPLLSSCWHQSVRAPLTVRPWRPWTILSAPAIVQQNSTNRHAKTKNKLHLKEIACLS</sequence>
<proteinExistence type="predicted"/>
<dbReference type="AlphaFoldDB" id="A0A0V0RKU4"/>
<evidence type="ECO:0000313" key="2">
    <source>
        <dbReference type="Proteomes" id="UP000054630"/>
    </source>
</evidence>
<reference evidence="1 2" key="1">
    <citation type="submission" date="2015-01" db="EMBL/GenBank/DDBJ databases">
        <title>Evolution of Trichinella species and genotypes.</title>
        <authorList>
            <person name="Korhonen P.K."/>
            <person name="Edoardo P."/>
            <person name="Giuseppe L.R."/>
            <person name="Gasser R.B."/>
        </authorList>
    </citation>
    <scope>NUCLEOTIDE SEQUENCE [LARGE SCALE GENOMIC DNA]</scope>
    <source>
        <strain evidence="1">ISS37</strain>
    </source>
</reference>
<accession>A0A0V0RKU4</accession>
<dbReference type="OrthoDB" id="10351984at2759"/>
<comment type="caution">
    <text evidence="1">The sequence shown here is derived from an EMBL/GenBank/DDBJ whole genome shotgun (WGS) entry which is preliminary data.</text>
</comment>
<dbReference type="EMBL" id="JYDL01000140">
    <property type="protein sequence ID" value="KRX15113.1"/>
    <property type="molecule type" value="Genomic_DNA"/>
</dbReference>
<name>A0A0V0RKU4_9BILA</name>
<gene>
    <name evidence="1" type="ORF">T07_13109</name>
</gene>
<keyword evidence="2" id="KW-1185">Reference proteome</keyword>
<dbReference type="Proteomes" id="UP000054630">
    <property type="component" value="Unassembled WGS sequence"/>
</dbReference>
<evidence type="ECO:0000313" key="1">
    <source>
        <dbReference type="EMBL" id="KRX15113.1"/>
    </source>
</evidence>
<protein>
    <submittedName>
        <fullName evidence="1">Uncharacterized protein</fullName>
    </submittedName>
</protein>
<organism evidence="1 2">
    <name type="scientific">Trichinella nelsoni</name>
    <dbReference type="NCBI Taxonomy" id="6336"/>
    <lineage>
        <taxon>Eukaryota</taxon>
        <taxon>Metazoa</taxon>
        <taxon>Ecdysozoa</taxon>
        <taxon>Nematoda</taxon>
        <taxon>Enoplea</taxon>
        <taxon>Dorylaimia</taxon>
        <taxon>Trichinellida</taxon>
        <taxon>Trichinellidae</taxon>
        <taxon>Trichinella</taxon>
    </lineage>
</organism>